<accession>A0A8J3GTH9</accession>
<dbReference type="PANTHER" id="PTHR43245:SF55">
    <property type="entry name" value="NAD(P)-BINDING DOMAIN-CONTAINING PROTEIN"/>
    <property type="match status" value="1"/>
</dbReference>
<reference evidence="2" key="2">
    <citation type="submission" date="2020-09" db="EMBL/GenBank/DDBJ databases">
        <authorList>
            <person name="Sun Q."/>
            <person name="Zhou Y."/>
        </authorList>
    </citation>
    <scope>NUCLEOTIDE SEQUENCE</scope>
    <source>
        <strain evidence="2">CGMCC 1.16548</strain>
    </source>
</reference>
<dbReference type="AlphaFoldDB" id="A0A8J3GTH9"/>
<dbReference type="InterPro" id="IPR001509">
    <property type="entry name" value="Epimerase_deHydtase"/>
</dbReference>
<dbReference type="InterPro" id="IPR036291">
    <property type="entry name" value="NAD(P)-bd_dom_sf"/>
</dbReference>
<dbReference type="SUPFAM" id="SSF51735">
    <property type="entry name" value="NAD(P)-binding Rossmann-fold domains"/>
    <property type="match status" value="1"/>
</dbReference>
<dbReference type="RefSeq" id="WP_191284295.1">
    <property type="nucleotide sequence ID" value="NZ_BNAI01000012.1"/>
</dbReference>
<reference evidence="2" key="1">
    <citation type="journal article" date="2014" name="Int. J. Syst. Evol. Microbiol.">
        <title>Complete genome sequence of Corynebacterium casei LMG S-19264T (=DSM 44701T), isolated from a smear-ripened cheese.</title>
        <authorList>
            <consortium name="US DOE Joint Genome Institute (JGI-PGF)"/>
            <person name="Walter F."/>
            <person name="Albersmeier A."/>
            <person name="Kalinowski J."/>
            <person name="Ruckert C."/>
        </authorList>
    </citation>
    <scope>NUCLEOTIDE SEQUENCE</scope>
    <source>
        <strain evidence="2">CGMCC 1.16548</strain>
    </source>
</reference>
<sequence length="288" mass="31746">MTRVLVTGGSGDFGRACVKHLVEAGWDVIAVDQRGEEVTGGRFVRADLTNLGNVVEVMNYIDWQYSGGVDAIVHLGAIPAPGITTSSATFDNNIRATHNVFLAAKLNGIKRVVWASSETTLGIPFDIPPSQVPIDESVPARPESTYAMVKALEEQMAAHFCRWDPELTMIGLRFSNIIHEEGYAEFPGFDEDTAIRRWNLWGYVDARDAAQAVERALTVDRTGTDVYIIAAADTVSARPNRELLDAQFPGVPAVRDVGEHDTLLSIDNARRDLGYEPRHSWRHNRTDA</sequence>
<dbReference type="Pfam" id="PF01370">
    <property type="entry name" value="Epimerase"/>
    <property type="match status" value="1"/>
</dbReference>
<dbReference type="Proteomes" id="UP000617531">
    <property type="component" value="Unassembled WGS sequence"/>
</dbReference>
<protein>
    <submittedName>
        <fullName evidence="2">UDP-glucose 4-epimerase</fullName>
    </submittedName>
</protein>
<comment type="caution">
    <text evidence="2">The sequence shown here is derived from an EMBL/GenBank/DDBJ whole genome shotgun (WGS) entry which is preliminary data.</text>
</comment>
<evidence type="ECO:0000313" key="2">
    <source>
        <dbReference type="EMBL" id="GHF26527.1"/>
    </source>
</evidence>
<evidence type="ECO:0000259" key="1">
    <source>
        <dbReference type="Pfam" id="PF01370"/>
    </source>
</evidence>
<dbReference type="InterPro" id="IPR050177">
    <property type="entry name" value="Lipid_A_modif_metabolic_enz"/>
</dbReference>
<organism evidence="2 3">
    <name type="scientific">Pseudolysinimonas yzui</name>
    <dbReference type="NCBI Taxonomy" id="2708254"/>
    <lineage>
        <taxon>Bacteria</taxon>
        <taxon>Bacillati</taxon>
        <taxon>Actinomycetota</taxon>
        <taxon>Actinomycetes</taxon>
        <taxon>Micrococcales</taxon>
        <taxon>Microbacteriaceae</taxon>
        <taxon>Pseudolysinimonas</taxon>
    </lineage>
</organism>
<evidence type="ECO:0000313" key="3">
    <source>
        <dbReference type="Proteomes" id="UP000617531"/>
    </source>
</evidence>
<feature type="domain" description="NAD-dependent epimerase/dehydratase" evidence="1">
    <location>
        <begin position="4"/>
        <end position="181"/>
    </location>
</feature>
<dbReference type="PANTHER" id="PTHR43245">
    <property type="entry name" value="BIFUNCTIONAL POLYMYXIN RESISTANCE PROTEIN ARNA"/>
    <property type="match status" value="1"/>
</dbReference>
<gene>
    <name evidence="2" type="ORF">GCM10011600_29380</name>
</gene>
<dbReference type="EMBL" id="BNAI01000012">
    <property type="protein sequence ID" value="GHF26527.1"/>
    <property type="molecule type" value="Genomic_DNA"/>
</dbReference>
<proteinExistence type="predicted"/>
<dbReference type="Gene3D" id="3.40.50.720">
    <property type="entry name" value="NAD(P)-binding Rossmann-like Domain"/>
    <property type="match status" value="1"/>
</dbReference>
<name>A0A8J3GTH9_9MICO</name>
<keyword evidence="3" id="KW-1185">Reference proteome</keyword>